<comment type="subcellular location">
    <subcellularLocation>
        <location evidence="1">Cell membrane</location>
        <topology evidence="1">Multi-pass membrane protein</topology>
    </subcellularLocation>
</comment>
<evidence type="ECO:0000256" key="9">
    <source>
        <dbReference type="SAM" id="Phobius"/>
    </source>
</evidence>
<evidence type="ECO:0000256" key="8">
    <source>
        <dbReference type="SAM" id="MobiDB-lite"/>
    </source>
</evidence>
<reference evidence="10 11" key="1">
    <citation type="submission" date="2018-08" db="EMBL/GenBank/DDBJ databases">
        <title>Paraburkholderia sp. DHOM06 isolated from forest soil.</title>
        <authorList>
            <person name="Gao Z.-H."/>
            <person name="Qiu L.-H."/>
        </authorList>
    </citation>
    <scope>NUCLEOTIDE SEQUENCE [LARGE SCALE GENOMIC DNA]</scope>
    <source>
        <strain evidence="10 11">DHOM06</strain>
    </source>
</reference>
<organism evidence="10 11">
    <name type="scientific">Trinickia dinghuensis</name>
    <dbReference type="NCBI Taxonomy" id="2291023"/>
    <lineage>
        <taxon>Bacteria</taxon>
        <taxon>Pseudomonadati</taxon>
        <taxon>Pseudomonadota</taxon>
        <taxon>Betaproteobacteria</taxon>
        <taxon>Burkholderiales</taxon>
        <taxon>Burkholderiaceae</taxon>
        <taxon>Trinickia</taxon>
    </lineage>
</organism>
<evidence type="ECO:0000256" key="4">
    <source>
        <dbReference type="ARBA" id="ARBA00022475"/>
    </source>
</evidence>
<name>A0A3D8K0P2_9BURK</name>
<keyword evidence="11" id="KW-1185">Reference proteome</keyword>
<dbReference type="GO" id="GO:0005886">
    <property type="term" value="C:plasma membrane"/>
    <property type="evidence" value="ECO:0007669"/>
    <property type="project" value="UniProtKB-SubCell"/>
</dbReference>
<gene>
    <name evidence="10" type="ORF">DWV00_11180</name>
</gene>
<keyword evidence="3" id="KW-0813">Transport</keyword>
<feature type="transmembrane region" description="Helical" evidence="9">
    <location>
        <begin position="289"/>
        <end position="311"/>
    </location>
</feature>
<dbReference type="Proteomes" id="UP000256838">
    <property type="component" value="Unassembled WGS sequence"/>
</dbReference>
<dbReference type="PANTHER" id="PTHR21716:SF53">
    <property type="entry name" value="PERMEASE PERM-RELATED"/>
    <property type="match status" value="1"/>
</dbReference>
<comment type="caution">
    <text evidence="10">The sequence shown here is derived from an EMBL/GenBank/DDBJ whole genome shotgun (WGS) entry which is preliminary data.</text>
</comment>
<dbReference type="InterPro" id="IPR002549">
    <property type="entry name" value="AI-2E-like"/>
</dbReference>
<keyword evidence="5 9" id="KW-0812">Transmembrane</keyword>
<feature type="transmembrane region" description="Helical" evidence="9">
    <location>
        <begin position="125"/>
        <end position="148"/>
    </location>
</feature>
<feature type="transmembrane region" description="Helical" evidence="9">
    <location>
        <begin position="364"/>
        <end position="388"/>
    </location>
</feature>
<comment type="similarity">
    <text evidence="2">Belongs to the autoinducer-2 exporter (AI-2E) (TC 2.A.86) family.</text>
</comment>
<evidence type="ECO:0000256" key="7">
    <source>
        <dbReference type="ARBA" id="ARBA00023136"/>
    </source>
</evidence>
<evidence type="ECO:0000256" key="6">
    <source>
        <dbReference type="ARBA" id="ARBA00022989"/>
    </source>
</evidence>
<evidence type="ECO:0000256" key="1">
    <source>
        <dbReference type="ARBA" id="ARBA00004651"/>
    </source>
</evidence>
<evidence type="ECO:0000313" key="10">
    <source>
        <dbReference type="EMBL" id="RDU98819.1"/>
    </source>
</evidence>
<protein>
    <submittedName>
        <fullName evidence="10">AI-2E family transporter</fullName>
    </submittedName>
</protein>
<evidence type="ECO:0000256" key="2">
    <source>
        <dbReference type="ARBA" id="ARBA00009773"/>
    </source>
</evidence>
<dbReference type="EMBL" id="QRGA01000006">
    <property type="protein sequence ID" value="RDU98819.1"/>
    <property type="molecule type" value="Genomic_DNA"/>
</dbReference>
<feature type="transmembrane region" description="Helical" evidence="9">
    <location>
        <begin position="95"/>
        <end position="113"/>
    </location>
</feature>
<keyword evidence="4" id="KW-1003">Cell membrane</keyword>
<keyword evidence="6 9" id="KW-1133">Transmembrane helix</keyword>
<evidence type="ECO:0000256" key="3">
    <source>
        <dbReference type="ARBA" id="ARBA00022448"/>
    </source>
</evidence>
<dbReference type="RefSeq" id="WP_115533634.1">
    <property type="nucleotide sequence ID" value="NZ_QRGA01000006.1"/>
</dbReference>
<feature type="compositionally biased region" description="Polar residues" evidence="8">
    <location>
        <begin position="1"/>
        <end position="19"/>
    </location>
</feature>
<evidence type="ECO:0000313" key="11">
    <source>
        <dbReference type="Proteomes" id="UP000256838"/>
    </source>
</evidence>
<dbReference type="OrthoDB" id="9799225at2"/>
<proteinExistence type="inferred from homology"/>
<dbReference type="PANTHER" id="PTHR21716">
    <property type="entry name" value="TRANSMEMBRANE PROTEIN"/>
    <property type="match status" value="1"/>
</dbReference>
<feature type="transmembrane region" description="Helical" evidence="9">
    <location>
        <begin position="323"/>
        <end position="344"/>
    </location>
</feature>
<accession>A0A3D8K0P2</accession>
<sequence length="425" mass="45688">MTGRSTSWLGTRSNWSRSSHGIDPGWRDPHRGGRTRHGRESHGGRLQAGLLRSRYDRSDRKALPTMANTTSPSAVATTITGIAAGMALVHYLQPVLVPFFLAALLRIWGDAVVKSTARMLPKAPLWAVRLGIGTLMVAVIVVICYVLAEGVSSVIRQVPVIVSRLDTESLRIAHATGMRGAKFFSRAVGHIDASGLVQWLASGVNEPIEIISLTLLIATFMLAVPNAEDNPKIEILARHAARAARQRATIIHITSSIQSYLNVQFAINGTIGIAVAGACYSFGVKGTAFWGAMAFILAFIPVVGPLIASALPALSAFAQFSMVWHPIAVFVALEAIFIVAHNLILPRLQARGQNIDPIAGLLALGIWTLLWGVWGALLATPLTMLIMITTAQFESSRWFAAILSHDGRPEAGIDAFSDSRADMDV</sequence>
<evidence type="ECO:0000256" key="5">
    <source>
        <dbReference type="ARBA" id="ARBA00022692"/>
    </source>
</evidence>
<keyword evidence="7 9" id="KW-0472">Membrane</keyword>
<dbReference type="Pfam" id="PF01594">
    <property type="entry name" value="AI-2E_transport"/>
    <property type="match status" value="1"/>
</dbReference>
<feature type="region of interest" description="Disordered" evidence="8">
    <location>
        <begin position="1"/>
        <end position="44"/>
    </location>
</feature>
<dbReference type="AlphaFoldDB" id="A0A3D8K0P2"/>